<reference evidence="2" key="1">
    <citation type="submission" date="2020-01" db="EMBL/GenBank/DDBJ databases">
        <authorList>
            <person name="Meier V. D."/>
            <person name="Meier V D."/>
        </authorList>
    </citation>
    <scope>NUCLEOTIDE SEQUENCE</scope>
    <source>
        <strain evidence="2">HLG_WM_MAG_01</strain>
    </source>
</reference>
<keyword evidence="1" id="KW-0472">Membrane</keyword>
<organism evidence="2">
    <name type="scientific">uncultured Sulfurovum sp</name>
    <dbReference type="NCBI Taxonomy" id="269237"/>
    <lineage>
        <taxon>Bacteria</taxon>
        <taxon>Pseudomonadati</taxon>
        <taxon>Campylobacterota</taxon>
        <taxon>Epsilonproteobacteria</taxon>
        <taxon>Campylobacterales</taxon>
        <taxon>Sulfurovaceae</taxon>
        <taxon>Sulfurovum</taxon>
        <taxon>environmental samples</taxon>
    </lineage>
</organism>
<gene>
    <name evidence="2" type="ORF">HELGO_WM3275</name>
</gene>
<keyword evidence="1" id="KW-1133">Transmembrane helix</keyword>
<accession>A0A6S6SM29</accession>
<proteinExistence type="predicted"/>
<evidence type="ECO:0000256" key="1">
    <source>
        <dbReference type="SAM" id="Phobius"/>
    </source>
</evidence>
<sequence>MSEKGLPPSIKKRYESNIKEYLKELDFEKGLNFTLSNKLTFFKRISFFLFFVLLCFAILMQVDPSLFSYEFYVSEENIPKELHVATE</sequence>
<evidence type="ECO:0000313" key="2">
    <source>
        <dbReference type="EMBL" id="CAA6807239.1"/>
    </source>
</evidence>
<dbReference type="EMBL" id="CACVAS010000047">
    <property type="protein sequence ID" value="CAA6807239.1"/>
    <property type="molecule type" value="Genomic_DNA"/>
</dbReference>
<keyword evidence="1" id="KW-0812">Transmembrane</keyword>
<protein>
    <submittedName>
        <fullName evidence="2">Uncharacterized protein</fullName>
    </submittedName>
</protein>
<name>A0A6S6SM29_9BACT</name>
<dbReference type="AlphaFoldDB" id="A0A6S6SM29"/>
<feature type="transmembrane region" description="Helical" evidence="1">
    <location>
        <begin position="45"/>
        <end position="62"/>
    </location>
</feature>